<dbReference type="Proteomes" id="UP001732700">
    <property type="component" value="Chromosome 1C"/>
</dbReference>
<reference evidence="1" key="2">
    <citation type="submission" date="2025-09" db="UniProtKB">
        <authorList>
            <consortium name="EnsemblPlants"/>
        </authorList>
    </citation>
    <scope>IDENTIFICATION</scope>
</reference>
<dbReference type="EnsemblPlants" id="AVESA.00010b.r2.1CG0079470.1">
    <property type="protein sequence ID" value="AVESA.00010b.r2.1CG0079470.1.CDS"/>
    <property type="gene ID" value="AVESA.00010b.r2.1CG0079470"/>
</dbReference>
<accession>A0ACD5TLP8</accession>
<name>A0ACD5TLP8_AVESA</name>
<protein>
    <submittedName>
        <fullName evidence="1">Uncharacterized protein</fullName>
    </submittedName>
</protein>
<evidence type="ECO:0000313" key="2">
    <source>
        <dbReference type="Proteomes" id="UP001732700"/>
    </source>
</evidence>
<proteinExistence type="predicted"/>
<keyword evidence="2" id="KW-1185">Reference proteome</keyword>
<sequence length="898" mass="98904">MDASDSGGGGVAAGVGELLWDWDNLLNFAIQNDDPLVLPWDNPLGIEADPTEGALLPAPSPPQPVDAEPVPQPLPPPPVEAGGSRRGVRKRDPRLVCPNYLAGIVPCACPELDEMAAAAEVEEVAAEMLAGPRKKSKAAIRGSRAAARIGGGSGVAGRGGAAEMKCQVPGCEADIRELKGYHKRHRVCLRCAHASAVMLDGVQKRYCQQCGKFHVLLDFDEDKRSCRRKLERHNKRRRRKPDSKDTLEKETDEQLDLSTDGSGGRELREEDIDGATCNMPETVLSNQVLDGETPVGSEDMLSSPTCTQTSLQNDQSKSIVTFAASVEACIGTKQENAKLMNSPMHDTKSTYSSSCPTGRISFKLYDWNPAEFPRRLRNQIFEWLSSMPVELEGYIRPGCTILTVFIAMPQHMWDKLSEDAANLVRNLVNAPSSILLGKGAFFVHVNNTLFEVLKDGATLMSTRLEVQAPRIHYVHPTWFEAGEPIEFLVCGSSLDQPKFRSLLSFDGEYLKHDCCRLTSCETFACVKRGDPTLDPQHEFFRINITRTKPDTHGPGFVEGKHVGLCPGSPTYTVISVNELLPYFSILAMVCLKDCTKLTENLLRRLKVENVFGLSNFVPILFGSKQLCFELERIQDALCGSSNKYNSATGELAGATSDPCEHWELQQTAMSGFLIEIGWLIRKPSPDEFKNLLSKTNIKRWICVLKFLIQNNFINVLEIVVKSSENIISSEILSNLERGGLEHHVTTFLGYVRHARNIIDHRAKQNEETQLETRLCGDSTSSQPKLGTSESLCKEHVGPSGEYGLHSTNAECEEEESVPLVTNKAVSHKQCCRPEMNGRWLNSVSVASFPGGAMRTRLFTSVVVAAVLCFTACVAVFHPDRVGALAAPVKRYLFSDCPP</sequence>
<reference evidence="1" key="1">
    <citation type="submission" date="2021-05" db="EMBL/GenBank/DDBJ databases">
        <authorList>
            <person name="Scholz U."/>
            <person name="Mascher M."/>
            <person name="Fiebig A."/>
        </authorList>
    </citation>
    <scope>NUCLEOTIDE SEQUENCE [LARGE SCALE GENOMIC DNA]</scope>
</reference>
<evidence type="ECO:0000313" key="1">
    <source>
        <dbReference type="EnsemblPlants" id="AVESA.00010b.r2.1CG0079470.1.CDS"/>
    </source>
</evidence>
<organism evidence="1 2">
    <name type="scientific">Avena sativa</name>
    <name type="common">Oat</name>
    <dbReference type="NCBI Taxonomy" id="4498"/>
    <lineage>
        <taxon>Eukaryota</taxon>
        <taxon>Viridiplantae</taxon>
        <taxon>Streptophyta</taxon>
        <taxon>Embryophyta</taxon>
        <taxon>Tracheophyta</taxon>
        <taxon>Spermatophyta</taxon>
        <taxon>Magnoliopsida</taxon>
        <taxon>Liliopsida</taxon>
        <taxon>Poales</taxon>
        <taxon>Poaceae</taxon>
        <taxon>BOP clade</taxon>
        <taxon>Pooideae</taxon>
        <taxon>Poodae</taxon>
        <taxon>Poeae</taxon>
        <taxon>Poeae Chloroplast Group 1 (Aveneae type)</taxon>
        <taxon>Aveninae</taxon>
        <taxon>Avena</taxon>
    </lineage>
</organism>